<feature type="compositionally biased region" description="Acidic residues" evidence="7">
    <location>
        <begin position="400"/>
        <end position="426"/>
    </location>
</feature>
<sequence>MQFASLLLLLYIFLWQIYPTEAAKYFVRLKKPHTLDLLFGQDEADASAESRISLHGLRDRIKKRISFGTFEGFVGEFTTELVEKLRKNSLVAEITPDIIVSSCDIELQSPAPDHLARLSKEGAVKTQDRLLGPEFFYDGDWTGEGVNVYVIDTGIRVNLDEFEGRASFGADFTGTGKDDSVGHGTHVAGLIGSKTFGVAKNINLISVKALSGNGSGSLSEVLQAIEFAVKHMKASRKPGVANLSLGAPKNSILEKAIEEAFKNGLVIVAAAGNAFIDACNTSPANSPYAITVGAIGDHNDEITRFSNWGACVDLFAGGDTIVSVGLLNGVAVRMSGTSMSAPIVAGLAGILLDQGVAPEDVKGKLLELSDKGKINDNTGILKPGTPNRIASNGIRKSDYEDQNEDDSDGDDEEGEDNLEDIGEDEKYWDEERRYREYAVSSLVF</sequence>
<protein>
    <submittedName>
        <fullName evidence="10">BA75_00815T0</fullName>
    </submittedName>
</protein>
<gene>
    <name evidence="10" type="primary">RRT12</name>
    <name evidence="10" type="ORF">ATY40_BA7500815</name>
</gene>
<dbReference type="OrthoDB" id="206201at2759"/>
<dbReference type="GO" id="GO:0006508">
    <property type="term" value="P:proteolysis"/>
    <property type="evidence" value="ECO:0007669"/>
    <property type="project" value="UniProtKB-KW"/>
</dbReference>
<feature type="chain" id="PRO_5008539289" evidence="8">
    <location>
        <begin position="23"/>
        <end position="444"/>
    </location>
</feature>
<keyword evidence="4 5" id="KW-0720">Serine protease</keyword>
<evidence type="ECO:0000256" key="3">
    <source>
        <dbReference type="ARBA" id="ARBA00022801"/>
    </source>
</evidence>
<dbReference type="InterPro" id="IPR050131">
    <property type="entry name" value="Peptidase_S8_subtilisin-like"/>
</dbReference>
<dbReference type="GO" id="GO:0004252">
    <property type="term" value="F:serine-type endopeptidase activity"/>
    <property type="evidence" value="ECO:0007669"/>
    <property type="project" value="UniProtKB-UniRule"/>
</dbReference>
<dbReference type="InterPro" id="IPR036852">
    <property type="entry name" value="Peptidase_S8/S53_dom_sf"/>
</dbReference>
<keyword evidence="2 5" id="KW-0645">Protease</keyword>
<reference evidence="10 11" key="1">
    <citation type="submission" date="2016-02" db="EMBL/GenBank/DDBJ databases">
        <title>Comparative genomic and transcriptomic foundation for Pichia pastoris.</title>
        <authorList>
            <person name="Love K.R."/>
            <person name="Shah K.A."/>
            <person name="Whittaker C.A."/>
            <person name="Wu J."/>
            <person name="Bartlett M.C."/>
            <person name="Ma D."/>
            <person name="Leeson R.L."/>
            <person name="Priest M."/>
            <person name="Young S.K."/>
            <person name="Love J.C."/>
        </authorList>
    </citation>
    <scope>NUCLEOTIDE SEQUENCE [LARGE SCALE GENOMIC DNA]</scope>
    <source>
        <strain evidence="10 11">ATCC 28485</strain>
    </source>
</reference>
<name>A0A1B2J6L0_PICPA</name>
<dbReference type="AlphaFoldDB" id="A0A1B2J6L0"/>
<evidence type="ECO:0000313" key="10">
    <source>
        <dbReference type="EMBL" id="ANZ73568.1"/>
    </source>
</evidence>
<evidence type="ECO:0000313" key="11">
    <source>
        <dbReference type="Proteomes" id="UP000094565"/>
    </source>
</evidence>
<dbReference type="InterPro" id="IPR034193">
    <property type="entry name" value="PCSK9_ProteinaseK-like"/>
</dbReference>
<dbReference type="FunFam" id="3.40.50.200:FF:000007">
    <property type="entry name" value="Subtilisin-like serine protease"/>
    <property type="match status" value="1"/>
</dbReference>
<keyword evidence="11" id="KW-1185">Reference proteome</keyword>
<dbReference type="Gene3D" id="3.40.50.200">
    <property type="entry name" value="Peptidase S8/S53 domain"/>
    <property type="match status" value="1"/>
</dbReference>
<dbReference type="PROSITE" id="PS51892">
    <property type="entry name" value="SUBTILASE"/>
    <property type="match status" value="1"/>
</dbReference>
<keyword evidence="3 5" id="KW-0378">Hydrolase</keyword>
<dbReference type="PRINTS" id="PR00723">
    <property type="entry name" value="SUBTILISIN"/>
</dbReference>
<feature type="active site" description="Charge relay system" evidence="5">
    <location>
        <position position="338"/>
    </location>
</feature>
<dbReference type="Proteomes" id="UP000094565">
    <property type="component" value="Chromosome 1"/>
</dbReference>
<dbReference type="PROSITE" id="PS00137">
    <property type="entry name" value="SUBTILASE_HIS"/>
    <property type="match status" value="1"/>
</dbReference>
<organism evidence="10 11">
    <name type="scientific">Komagataella pastoris</name>
    <name type="common">Yeast</name>
    <name type="synonym">Pichia pastoris</name>
    <dbReference type="NCBI Taxonomy" id="4922"/>
    <lineage>
        <taxon>Eukaryota</taxon>
        <taxon>Fungi</taxon>
        <taxon>Dikarya</taxon>
        <taxon>Ascomycota</taxon>
        <taxon>Saccharomycotina</taxon>
        <taxon>Pichiomycetes</taxon>
        <taxon>Pichiales</taxon>
        <taxon>Pichiaceae</taxon>
        <taxon>Komagataella</taxon>
    </lineage>
</organism>
<evidence type="ECO:0000256" key="2">
    <source>
        <dbReference type="ARBA" id="ARBA00022670"/>
    </source>
</evidence>
<feature type="active site" description="Charge relay system" evidence="5">
    <location>
        <position position="152"/>
    </location>
</feature>
<dbReference type="PANTHER" id="PTHR43806:SF13">
    <property type="entry name" value="SUBTILASE-TYPE PROTEINASE RRT12"/>
    <property type="match status" value="1"/>
</dbReference>
<evidence type="ECO:0000256" key="7">
    <source>
        <dbReference type="SAM" id="MobiDB-lite"/>
    </source>
</evidence>
<keyword evidence="8" id="KW-0732">Signal</keyword>
<feature type="domain" description="Peptidase S8/S53" evidence="9">
    <location>
        <begin position="143"/>
        <end position="369"/>
    </location>
</feature>
<dbReference type="SUPFAM" id="SSF52743">
    <property type="entry name" value="Subtilisin-like"/>
    <property type="match status" value="1"/>
</dbReference>
<dbReference type="InterPro" id="IPR000209">
    <property type="entry name" value="Peptidase_S8/S53_dom"/>
</dbReference>
<evidence type="ECO:0000256" key="6">
    <source>
        <dbReference type="RuleBase" id="RU003355"/>
    </source>
</evidence>
<dbReference type="CDD" id="cd04077">
    <property type="entry name" value="Peptidases_S8_PCSK9_ProteinaseK_like"/>
    <property type="match status" value="1"/>
</dbReference>
<proteinExistence type="inferred from homology"/>
<evidence type="ECO:0000256" key="1">
    <source>
        <dbReference type="ARBA" id="ARBA00011073"/>
    </source>
</evidence>
<dbReference type="InterPro" id="IPR023827">
    <property type="entry name" value="Peptidase_S8_Asp-AS"/>
</dbReference>
<dbReference type="PROSITE" id="PS00136">
    <property type="entry name" value="SUBTILASE_ASP"/>
    <property type="match status" value="1"/>
</dbReference>
<evidence type="ECO:0000256" key="5">
    <source>
        <dbReference type="PROSITE-ProRule" id="PRU01240"/>
    </source>
</evidence>
<comment type="similarity">
    <text evidence="1 5 6">Belongs to the peptidase S8 family.</text>
</comment>
<dbReference type="InterPro" id="IPR015500">
    <property type="entry name" value="Peptidase_S8_subtilisin-rel"/>
</dbReference>
<feature type="region of interest" description="Disordered" evidence="7">
    <location>
        <begin position="376"/>
        <end position="426"/>
    </location>
</feature>
<dbReference type="PROSITE" id="PS00138">
    <property type="entry name" value="SUBTILASE_SER"/>
    <property type="match status" value="1"/>
</dbReference>
<accession>A0A1B2J6L0</accession>
<dbReference type="EMBL" id="CP014584">
    <property type="protein sequence ID" value="ANZ73568.1"/>
    <property type="molecule type" value="Genomic_DNA"/>
</dbReference>
<dbReference type="PANTHER" id="PTHR43806">
    <property type="entry name" value="PEPTIDASE S8"/>
    <property type="match status" value="1"/>
</dbReference>
<evidence type="ECO:0000259" key="9">
    <source>
        <dbReference type="Pfam" id="PF00082"/>
    </source>
</evidence>
<feature type="signal peptide" evidence="8">
    <location>
        <begin position="1"/>
        <end position="22"/>
    </location>
</feature>
<dbReference type="Pfam" id="PF00082">
    <property type="entry name" value="Peptidase_S8"/>
    <property type="match status" value="1"/>
</dbReference>
<dbReference type="InterPro" id="IPR022398">
    <property type="entry name" value="Peptidase_S8_His-AS"/>
</dbReference>
<evidence type="ECO:0000256" key="4">
    <source>
        <dbReference type="ARBA" id="ARBA00022825"/>
    </source>
</evidence>
<dbReference type="InterPro" id="IPR023828">
    <property type="entry name" value="Peptidase_S8_Ser-AS"/>
</dbReference>
<evidence type="ECO:0000256" key="8">
    <source>
        <dbReference type="SAM" id="SignalP"/>
    </source>
</evidence>
<feature type="active site" description="Charge relay system" evidence="5">
    <location>
        <position position="183"/>
    </location>
</feature>